<keyword evidence="4 13" id="KW-0349">Heme</keyword>
<name>A0A158INA1_9BURK</name>
<comment type="subcellular location">
    <subcellularLocation>
        <location evidence="1">Cell envelope</location>
    </subcellularLocation>
</comment>
<dbReference type="EMBL" id="FCNW02000038">
    <property type="protein sequence ID" value="SAL58046.1"/>
    <property type="molecule type" value="Genomic_DNA"/>
</dbReference>
<dbReference type="InterPro" id="IPR011008">
    <property type="entry name" value="Dimeric_a/b-barrel"/>
</dbReference>
<dbReference type="EC" id="1.11.1.-" evidence="15"/>
<evidence type="ECO:0000256" key="12">
    <source>
        <dbReference type="ARBA" id="ARBA00048856"/>
    </source>
</evidence>
<evidence type="ECO:0000256" key="1">
    <source>
        <dbReference type="ARBA" id="ARBA00004196"/>
    </source>
</evidence>
<feature type="signal peptide" evidence="15">
    <location>
        <begin position="1"/>
        <end position="34"/>
    </location>
</feature>
<evidence type="ECO:0000256" key="3">
    <source>
        <dbReference type="ARBA" id="ARBA00022559"/>
    </source>
</evidence>
<evidence type="ECO:0000259" key="16">
    <source>
        <dbReference type="Pfam" id="PF04261"/>
    </source>
</evidence>
<comment type="caution">
    <text evidence="18">The sequence shown here is derived from an EMBL/GenBank/DDBJ whole genome shotgun (WGS) entry which is preliminary data.</text>
</comment>
<reference evidence="18" key="1">
    <citation type="submission" date="2016-01" db="EMBL/GenBank/DDBJ databases">
        <authorList>
            <person name="Peeters C."/>
        </authorList>
    </citation>
    <scope>NUCLEOTIDE SEQUENCE [LARGE SCALE GENOMIC DNA]</scope>
    <source>
        <strain evidence="18">LMG 22934</strain>
    </source>
</reference>
<evidence type="ECO:0000256" key="5">
    <source>
        <dbReference type="ARBA" id="ARBA00022723"/>
    </source>
</evidence>
<dbReference type="Pfam" id="PF04261">
    <property type="entry name" value="Dyp_perox_N"/>
    <property type="match status" value="1"/>
</dbReference>
<evidence type="ECO:0000256" key="4">
    <source>
        <dbReference type="ARBA" id="ARBA00022617"/>
    </source>
</evidence>
<dbReference type="GO" id="GO:0046872">
    <property type="term" value="F:metal ion binding"/>
    <property type="evidence" value="ECO:0007669"/>
    <property type="project" value="UniProtKB-KW"/>
</dbReference>
<feature type="binding site" evidence="13">
    <location>
        <position position="319"/>
    </location>
    <ligand>
        <name>heme b</name>
        <dbReference type="ChEBI" id="CHEBI:60344"/>
    </ligand>
</feature>
<dbReference type="InterPro" id="IPR048328">
    <property type="entry name" value="Dyp_perox_C"/>
</dbReference>
<dbReference type="GO" id="GO:0004601">
    <property type="term" value="F:peroxidase activity"/>
    <property type="evidence" value="ECO:0007669"/>
    <property type="project" value="UniProtKB-KW"/>
</dbReference>
<dbReference type="InterPro" id="IPR048327">
    <property type="entry name" value="Dyp_perox_N"/>
</dbReference>
<dbReference type="AlphaFoldDB" id="A0A158INA1"/>
<dbReference type="Pfam" id="PF20628">
    <property type="entry name" value="Dyp_perox_C"/>
    <property type="match status" value="1"/>
</dbReference>
<keyword evidence="3 15" id="KW-0575">Peroxidase</keyword>
<keyword evidence="19" id="KW-1185">Reference proteome</keyword>
<dbReference type="OrthoDB" id="9781066at2"/>
<evidence type="ECO:0000256" key="15">
    <source>
        <dbReference type="RuleBase" id="RU365017"/>
    </source>
</evidence>
<evidence type="ECO:0000256" key="2">
    <source>
        <dbReference type="ARBA" id="ARBA00005365"/>
    </source>
</evidence>
<comment type="function">
    <text evidence="15">Involved in the recovery of exogenous heme iron. Extracts iron from heme while preserving the protoporphyrin ring intact.</text>
</comment>
<dbReference type="RefSeq" id="WP_087669822.1">
    <property type="nucleotide sequence ID" value="NZ_FCNW02000038.1"/>
</dbReference>
<organism evidence="18 19">
    <name type="scientific">Caballeronia humi</name>
    <dbReference type="NCBI Taxonomy" id="326474"/>
    <lineage>
        <taxon>Bacteria</taxon>
        <taxon>Pseudomonadati</taxon>
        <taxon>Pseudomonadota</taxon>
        <taxon>Betaproteobacteria</taxon>
        <taxon>Burkholderiales</taxon>
        <taxon>Burkholderiaceae</taxon>
        <taxon>Caballeronia</taxon>
    </lineage>
</organism>
<feature type="binding site" evidence="14">
    <location>
        <position position="284"/>
    </location>
    <ligand>
        <name>protoporphyrin IX</name>
        <dbReference type="ChEBI" id="CHEBI:57306"/>
    </ligand>
</feature>
<dbReference type="GO" id="GO:0005829">
    <property type="term" value="C:cytosol"/>
    <property type="evidence" value="ECO:0007669"/>
    <property type="project" value="TreeGrafter"/>
</dbReference>
<evidence type="ECO:0000256" key="8">
    <source>
        <dbReference type="ARBA" id="ARBA00023004"/>
    </source>
</evidence>
<dbReference type="Proteomes" id="UP000054977">
    <property type="component" value="Unassembled WGS sequence"/>
</dbReference>
<proteinExistence type="inferred from homology"/>
<dbReference type="SUPFAM" id="SSF54909">
    <property type="entry name" value="Dimeric alpha+beta barrel"/>
    <property type="match status" value="1"/>
</dbReference>
<dbReference type="InterPro" id="IPR006311">
    <property type="entry name" value="TAT_signal"/>
</dbReference>
<evidence type="ECO:0000256" key="11">
    <source>
        <dbReference type="ARBA" id="ARBA00033775"/>
    </source>
</evidence>
<accession>A0A158INA1</accession>
<dbReference type="GO" id="GO:0020037">
    <property type="term" value="F:heme binding"/>
    <property type="evidence" value="ECO:0007669"/>
    <property type="project" value="InterPro"/>
</dbReference>
<evidence type="ECO:0000256" key="10">
    <source>
        <dbReference type="ARBA" id="ARBA00033771"/>
    </source>
</evidence>
<dbReference type="GO" id="GO:0033212">
    <property type="term" value="P:iron import into cell"/>
    <property type="evidence" value="ECO:0007669"/>
    <property type="project" value="InterPro"/>
</dbReference>
<feature type="domain" description="Dyp-type peroxidase N-terminal" evidence="16">
    <location>
        <begin position="52"/>
        <end position="208"/>
    </location>
</feature>
<evidence type="ECO:0000256" key="7">
    <source>
        <dbReference type="ARBA" id="ARBA00023002"/>
    </source>
</evidence>
<evidence type="ECO:0000259" key="17">
    <source>
        <dbReference type="Pfam" id="PF20628"/>
    </source>
</evidence>
<keyword evidence="9" id="KW-0456">Lyase</keyword>
<keyword evidence="5 13" id="KW-0479">Metal-binding</keyword>
<dbReference type="PANTHER" id="PTHR30521:SF4">
    <property type="entry name" value="DEFERROCHELATASE"/>
    <property type="match status" value="1"/>
</dbReference>
<evidence type="ECO:0000256" key="6">
    <source>
        <dbReference type="ARBA" id="ARBA00022729"/>
    </source>
</evidence>
<evidence type="ECO:0000313" key="18">
    <source>
        <dbReference type="EMBL" id="SAL58046.1"/>
    </source>
</evidence>
<feature type="binding site" evidence="13">
    <location>
        <position position="335"/>
    </location>
    <ligand>
        <name>heme b</name>
        <dbReference type="ChEBI" id="CHEBI:60344"/>
    </ligand>
</feature>
<dbReference type="STRING" id="326474.AWB65_05129"/>
<protein>
    <recommendedName>
        <fullName evidence="10 15">Deferrochelatase</fullName>
        <ecNumber evidence="15">1.11.1.-</ecNumber>
    </recommendedName>
    <alternativeName>
        <fullName evidence="11 15">Peroxidase EfeB</fullName>
    </alternativeName>
</protein>
<dbReference type="NCBIfam" id="TIGR01412">
    <property type="entry name" value="tat_substr_1"/>
    <property type="match status" value="1"/>
</dbReference>
<dbReference type="NCBIfam" id="TIGR01413">
    <property type="entry name" value="Dyp_perox_fam"/>
    <property type="match status" value="1"/>
</dbReference>
<dbReference type="PANTHER" id="PTHR30521">
    <property type="entry name" value="DEFERROCHELATASE/PEROXIDASE"/>
    <property type="match status" value="1"/>
</dbReference>
<evidence type="ECO:0000256" key="13">
    <source>
        <dbReference type="PIRSR" id="PIRSR606313-1"/>
    </source>
</evidence>
<feature type="domain" description="Dyp-type peroxidase C-terminal" evidence="17">
    <location>
        <begin position="216"/>
        <end position="408"/>
    </location>
</feature>
<keyword evidence="7 15" id="KW-0560">Oxidoreductase</keyword>
<dbReference type="InterPro" id="IPR006314">
    <property type="entry name" value="Dyp_peroxidase"/>
</dbReference>
<dbReference type="PROSITE" id="PS51404">
    <property type="entry name" value="DYP_PEROXIDASE"/>
    <property type="match status" value="1"/>
</dbReference>
<feature type="chain" id="PRO_5014492820" description="Deferrochelatase" evidence="15">
    <location>
        <begin position="35"/>
        <end position="421"/>
    </location>
</feature>
<gene>
    <name evidence="18" type="ORF">AWB65_05129</name>
</gene>
<comment type="similarity">
    <text evidence="2">Belongs to the DyP-type peroxidase family. EfeB subfamily.</text>
</comment>
<dbReference type="InterPro" id="IPR006313">
    <property type="entry name" value="EfeB/EfeN"/>
</dbReference>
<sequence length="421" mass="45942">MTHDQYPPRRRFLKAGVAAGAAMGASAVARPALARTAADPQHAVEPFFGDHQAGIVTPQQAHTYVAVLDLVTGKRDDVIALLREWTDAAARMTRGETAKPLPADDKLSAPDSGDVLGLGAAGLTITFGFGPGLFTRDGHDRYGIADRRPSALVDLPRFNGDQLIAQKAGGDLMIQACANDPQVAFHAARQLARMGYGAAQMRWGQAGFLSGARGETPRNLMGFKDGTNNPPTADAAKMREFVWAAAADAPWMQGGTYTVVRRIRITLEHWDNMERGFQEQVFGREKYSGAPLGKKKEFDPVDLDSLDHDGNPLIPENSHVRLSNQASNKGAQMLRRSYSYNDGTNFYVERWPPWRQETEYDAGLIFIAHQSDPRSAFIPINEKLAKFDLMNQFTTHVGSGIFACPPGARQGSFIGAGLFRT</sequence>
<dbReference type="PROSITE" id="PS51318">
    <property type="entry name" value="TAT"/>
    <property type="match status" value="1"/>
</dbReference>
<dbReference type="GO" id="GO:0030313">
    <property type="term" value="C:cell envelope"/>
    <property type="evidence" value="ECO:0007669"/>
    <property type="project" value="UniProtKB-SubCell"/>
</dbReference>
<dbReference type="GO" id="GO:0004325">
    <property type="term" value="F:ferrochelatase activity"/>
    <property type="evidence" value="ECO:0007669"/>
    <property type="project" value="UniProtKB-EC"/>
</dbReference>
<evidence type="ECO:0000256" key="14">
    <source>
        <dbReference type="PIRSR" id="PIRSR606313-2"/>
    </source>
</evidence>
<comment type="catalytic activity">
    <reaction evidence="12">
        <text>heme b + 2 H(+) = protoporphyrin IX + Fe(2+)</text>
        <dbReference type="Rhea" id="RHEA:22584"/>
        <dbReference type="ChEBI" id="CHEBI:15378"/>
        <dbReference type="ChEBI" id="CHEBI:29033"/>
        <dbReference type="ChEBI" id="CHEBI:57306"/>
        <dbReference type="ChEBI" id="CHEBI:60344"/>
        <dbReference type="EC" id="4.98.1.1"/>
    </reaction>
    <physiologicalReaction direction="left-to-right" evidence="12">
        <dbReference type="Rhea" id="RHEA:22585"/>
    </physiologicalReaction>
</comment>
<keyword evidence="8 13" id="KW-0408">Iron</keyword>
<comment type="cofactor">
    <cofactor evidence="13 15">
        <name>heme b</name>
        <dbReference type="ChEBI" id="CHEBI:60344"/>
    </cofactor>
    <text evidence="13 15">Binds 1 heme b (iron(II)-protoporphyrin IX) group non-covalently per subunit.</text>
</comment>
<evidence type="ECO:0000313" key="19">
    <source>
        <dbReference type="Proteomes" id="UP000054977"/>
    </source>
</evidence>
<keyword evidence="6 15" id="KW-0732">Signal</keyword>
<evidence type="ECO:0000256" key="9">
    <source>
        <dbReference type="ARBA" id="ARBA00023239"/>
    </source>
</evidence>